<keyword evidence="1" id="KW-1133">Transmembrane helix</keyword>
<keyword evidence="3" id="KW-1185">Reference proteome</keyword>
<comment type="caution">
    <text evidence="2">The sequence shown here is derived from an EMBL/GenBank/DDBJ whole genome shotgun (WGS) entry which is preliminary data.</text>
</comment>
<dbReference type="AlphaFoldDB" id="A0A4Q0VXN2"/>
<evidence type="ECO:0000313" key="3">
    <source>
        <dbReference type="Proteomes" id="UP000290649"/>
    </source>
</evidence>
<proteinExistence type="predicted"/>
<dbReference type="Proteomes" id="UP000290649">
    <property type="component" value="Unassembled WGS sequence"/>
</dbReference>
<reference evidence="2 3" key="1">
    <citation type="journal article" date="2019" name="Int. J. Syst. Evol. Microbiol.">
        <title>Anaerobacillus alkaliphilus sp. nov., a novel alkaliphilic and moderately halophilic bacterium.</title>
        <authorList>
            <person name="Borsodi A.K."/>
            <person name="Aszalos J.M."/>
            <person name="Bihari P."/>
            <person name="Nagy I."/>
            <person name="Schumann P."/>
            <person name="Sproer C."/>
            <person name="Kovacs A.L."/>
            <person name="Boka K."/>
            <person name="Dobosy P."/>
            <person name="Ovari M."/>
            <person name="Szili-Kovacs T."/>
            <person name="Toth E."/>
        </authorList>
    </citation>
    <scope>NUCLEOTIDE SEQUENCE [LARGE SCALE GENOMIC DNA]</scope>
    <source>
        <strain evidence="2 3">B16-10</strain>
    </source>
</reference>
<feature type="transmembrane region" description="Helical" evidence="1">
    <location>
        <begin position="46"/>
        <end position="68"/>
    </location>
</feature>
<dbReference type="EMBL" id="QOUX01000001">
    <property type="protein sequence ID" value="RXJ04497.1"/>
    <property type="molecule type" value="Genomic_DNA"/>
</dbReference>
<accession>A0A4Q0VXN2</accession>
<feature type="transmembrane region" description="Helical" evidence="1">
    <location>
        <begin position="20"/>
        <end position="39"/>
    </location>
</feature>
<keyword evidence="1" id="KW-0812">Transmembrane</keyword>
<protein>
    <submittedName>
        <fullName evidence="2">Uncharacterized protein</fullName>
    </submittedName>
</protein>
<keyword evidence="1" id="KW-0472">Membrane</keyword>
<sequence>MSFVFLANTFTSWRDEQYGLAIIAVVSFLLFLLALIGYLKEIKSLLWIGITILSIYTLYLLGAVIWSFTPTDAMLFTVTVAMTLSIINILVIIKMKDQINIL</sequence>
<organism evidence="2 3">
    <name type="scientific">Anaerobacillus alkaliphilus</name>
    <dbReference type="NCBI Taxonomy" id="1548597"/>
    <lineage>
        <taxon>Bacteria</taxon>
        <taxon>Bacillati</taxon>
        <taxon>Bacillota</taxon>
        <taxon>Bacilli</taxon>
        <taxon>Bacillales</taxon>
        <taxon>Bacillaceae</taxon>
        <taxon>Anaerobacillus</taxon>
    </lineage>
</organism>
<evidence type="ECO:0000313" key="2">
    <source>
        <dbReference type="EMBL" id="RXJ04497.1"/>
    </source>
</evidence>
<name>A0A4Q0VXN2_9BACI</name>
<feature type="transmembrane region" description="Helical" evidence="1">
    <location>
        <begin position="74"/>
        <end position="93"/>
    </location>
</feature>
<evidence type="ECO:0000256" key="1">
    <source>
        <dbReference type="SAM" id="Phobius"/>
    </source>
</evidence>
<gene>
    <name evidence="2" type="ORF">DS745_03695</name>
</gene>